<proteinExistence type="predicted"/>
<protein>
    <submittedName>
        <fullName evidence="1">Uncharacterized protein</fullName>
    </submittedName>
</protein>
<dbReference type="Proteomes" id="UP001501594">
    <property type="component" value="Unassembled WGS sequence"/>
</dbReference>
<dbReference type="EMBL" id="BAABAU010000001">
    <property type="protein sequence ID" value="GAA4265859.1"/>
    <property type="molecule type" value="Genomic_DNA"/>
</dbReference>
<reference evidence="2" key="1">
    <citation type="journal article" date="2019" name="Int. J. Syst. Evol. Microbiol.">
        <title>The Global Catalogue of Microorganisms (GCM) 10K type strain sequencing project: providing services to taxonomists for standard genome sequencing and annotation.</title>
        <authorList>
            <consortium name="The Broad Institute Genomics Platform"/>
            <consortium name="The Broad Institute Genome Sequencing Center for Infectious Disease"/>
            <person name="Wu L."/>
            <person name="Ma J."/>
        </authorList>
    </citation>
    <scope>NUCLEOTIDE SEQUENCE [LARGE SCALE GENOMIC DNA]</scope>
    <source>
        <strain evidence="2">JCM 17442</strain>
    </source>
</reference>
<comment type="caution">
    <text evidence="1">The sequence shown here is derived from an EMBL/GenBank/DDBJ whole genome shotgun (WGS) entry which is preliminary data.</text>
</comment>
<evidence type="ECO:0000313" key="2">
    <source>
        <dbReference type="Proteomes" id="UP001501594"/>
    </source>
</evidence>
<keyword evidence="2" id="KW-1185">Reference proteome</keyword>
<gene>
    <name evidence="1" type="ORF">GCM10022256_14710</name>
</gene>
<sequence>MDHDTRKFVREARRETRLLIEQCSYLPDEAEACDSPEAQREFDLETEVIMRSTMGGSANLAFFLPYLWKHRH</sequence>
<evidence type="ECO:0000313" key="1">
    <source>
        <dbReference type="EMBL" id="GAA4265859.1"/>
    </source>
</evidence>
<name>A0ABP8E0X5_9MICO</name>
<accession>A0ABP8E0X5</accession>
<dbReference type="RefSeq" id="WP_344794584.1">
    <property type="nucleotide sequence ID" value="NZ_BAABAU010000001.1"/>
</dbReference>
<organism evidence="1 2">
    <name type="scientific">Frondihabitans peucedani</name>
    <dbReference type="NCBI Taxonomy" id="598626"/>
    <lineage>
        <taxon>Bacteria</taxon>
        <taxon>Bacillati</taxon>
        <taxon>Actinomycetota</taxon>
        <taxon>Actinomycetes</taxon>
        <taxon>Micrococcales</taxon>
        <taxon>Microbacteriaceae</taxon>
        <taxon>Frondihabitans</taxon>
    </lineage>
</organism>